<dbReference type="OrthoDB" id="9779761at2"/>
<accession>A0A5C6DMV0</accession>
<keyword evidence="1" id="KW-0540">Nuclease</keyword>
<proteinExistence type="predicted"/>
<protein>
    <submittedName>
        <fullName evidence="1">HNH endonuclease</fullName>
    </submittedName>
</protein>
<sequence>MTATELIYLNNCLGRNHAKVYENERAFFDFSASGHQEKMAAGLAVGQECVVASLSKMGSIAFSWYSLEEERLIPSESGVLDRVFLGQRFFSESMSKPKAAKSKRYAIFFNSLGHFKRSSVLRATLAPRYYPPSKKLKVKLNPDEVDIAGQAYPEGATKTVVVNAYERNAAARSACLQHYGLRCAICDLSFAEAYGTDAEGYIHVHHRKPLAKLKTAYEVNPIKDLVPVCPNCHAVIHLGGANRSVDQVRAMIETAKSAQ</sequence>
<comment type="caution">
    <text evidence="1">The sequence shown here is derived from an EMBL/GenBank/DDBJ whole genome shotgun (WGS) entry which is preliminary data.</text>
</comment>
<evidence type="ECO:0000313" key="1">
    <source>
        <dbReference type="EMBL" id="TWU37484.1"/>
    </source>
</evidence>
<organism evidence="1 2">
    <name type="scientific">Novipirellula aureliae</name>
    <dbReference type="NCBI Taxonomy" id="2527966"/>
    <lineage>
        <taxon>Bacteria</taxon>
        <taxon>Pseudomonadati</taxon>
        <taxon>Planctomycetota</taxon>
        <taxon>Planctomycetia</taxon>
        <taxon>Pirellulales</taxon>
        <taxon>Pirellulaceae</taxon>
        <taxon>Novipirellula</taxon>
    </lineage>
</organism>
<evidence type="ECO:0000313" key="2">
    <source>
        <dbReference type="Proteomes" id="UP000315471"/>
    </source>
</evidence>
<dbReference type="AlphaFoldDB" id="A0A5C6DMV0"/>
<name>A0A5C6DMV0_9BACT</name>
<dbReference type="CDD" id="cd00085">
    <property type="entry name" value="HNHc"/>
    <property type="match status" value="1"/>
</dbReference>
<dbReference type="InterPro" id="IPR003615">
    <property type="entry name" value="HNH_nuc"/>
</dbReference>
<keyword evidence="2" id="KW-1185">Reference proteome</keyword>
<dbReference type="EMBL" id="SJPY01000007">
    <property type="protein sequence ID" value="TWU37484.1"/>
    <property type="molecule type" value="Genomic_DNA"/>
</dbReference>
<keyword evidence="1" id="KW-0255">Endonuclease</keyword>
<dbReference type="RefSeq" id="WP_146601477.1">
    <property type="nucleotide sequence ID" value="NZ_SJPY01000007.1"/>
</dbReference>
<keyword evidence="1" id="KW-0378">Hydrolase</keyword>
<dbReference type="Proteomes" id="UP000315471">
    <property type="component" value="Unassembled WGS sequence"/>
</dbReference>
<gene>
    <name evidence="1" type="ORF">Q31b_42720</name>
</gene>
<reference evidence="1 2" key="1">
    <citation type="submission" date="2019-02" db="EMBL/GenBank/DDBJ databases">
        <title>Deep-cultivation of Planctomycetes and their phenomic and genomic characterization uncovers novel biology.</title>
        <authorList>
            <person name="Wiegand S."/>
            <person name="Jogler M."/>
            <person name="Boedeker C."/>
            <person name="Pinto D."/>
            <person name="Vollmers J."/>
            <person name="Rivas-Marin E."/>
            <person name="Kohn T."/>
            <person name="Peeters S.H."/>
            <person name="Heuer A."/>
            <person name="Rast P."/>
            <person name="Oberbeckmann S."/>
            <person name="Bunk B."/>
            <person name="Jeske O."/>
            <person name="Meyerdierks A."/>
            <person name="Storesund J.E."/>
            <person name="Kallscheuer N."/>
            <person name="Luecker S."/>
            <person name="Lage O.M."/>
            <person name="Pohl T."/>
            <person name="Merkel B.J."/>
            <person name="Hornburger P."/>
            <person name="Mueller R.-W."/>
            <person name="Bruemmer F."/>
            <person name="Labrenz M."/>
            <person name="Spormann A.M."/>
            <person name="Op Den Camp H."/>
            <person name="Overmann J."/>
            <person name="Amann R."/>
            <person name="Jetten M.S.M."/>
            <person name="Mascher T."/>
            <person name="Medema M.H."/>
            <person name="Devos D.P."/>
            <person name="Kaster A.-K."/>
            <person name="Ovreas L."/>
            <person name="Rohde M."/>
            <person name="Galperin M.Y."/>
            <person name="Jogler C."/>
        </authorList>
    </citation>
    <scope>NUCLEOTIDE SEQUENCE [LARGE SCALE GENOMIC DNA]</scope>
    <source>
        <strain evidence="1 2">Q31b</strain>
    </source>
</reference>
<dbReference type="GO" id="GO:0004519">
    <property type="term" value="F:endonuclease activity"/>
    <property type="evidence" value="ECO:0007669"/>
    <property type="project" value="UniProtKB-KW"/>
</dbReference>